<comment type="caution">
    <text evidence="2">The sequence shown here is derived from an EMBL/GenBank/DDBJ whole genome shotgun (WGS) entry which is preliminary data.</text>
</comment>
<reference evidence="2" key="1">
    <citation type="submission" date="2020-12" db="EMBL/GenBank/DDBJ databases">
        <title>Metabolic potential, ecology and presence of endohyphal bacteria is reflected in genomic diversity of Mucoromycotina.</title>
        <authorList>
            <person name="Muszewska A."/>
            <person name="Okrasinska A."/>
            <person name="Steczkiewicz K."/>
            <person name="Drgas O."/>
            <person name="Orlowska M."/>
            <person name="Perlinska-Lenart U."/>
            <person name="Aleksandrzak-Piekarczyk T."/>
            <person name="Szatraj K."/>
            <person name="Zielenkiewicz U."/>
            <person name="Pilsyk S."/>
            <person name="Malc E."/>
            <person name="Mieczkowski P."/>
            <person name="Kruszewska J.S."/>
            <person name="Biernat P."/>
            <person name="Pawlowska J."/>
        </authorList>
    </citation>
    <scope>NUCLEOTIDE SEQUENCE</scope>
    <source>
        <strain evidence="2">WA0000067209</strain>
    </source>
</reference>
<evidence type="ECO:0000313" key="3">
    <source>
        <dbReference type="Proteomes" id="UP000654370"/>
    </source>
</evidence>
<organism evidence="2 3">
    <name type="scientific">Mortierella isabellina</name>
    <name type="common">Filamentous fungus</name>
    <name type="synonym">Umbelopsis isabellina</name>
    <dbReference type="NCBI Taxonomy" id="91625"/>
    <lineage>
        <taxon>Eukaryota</taxon>
        <taxon>Fungi</taxon>
        <taxon>Fungi incertae sedis</taxon>
        <taxon>Mucoromycota</taxon>
        <taxon>Mucoromycotina</taxon>
        <taxon>Umbelopsidomycetes</taxon>
        <taxon>Umbelopsidales</taxon>
        <taxon>Umbelopsidaceae</taxon>
        <taxon>Umbelopsis</taxon>
    </lineage>
</organism>
<feature type="compositionally biased region" description="Basic residues" evidence="1">
    <location>
        <begin position="170"/>
        <end position="193"/>
    </location>
</feature>
<gene>
    <name evidence="2" type="ORF">INT43_004183</name>
</gene>
<feature type="region of interest" description="Disordered" evidence="1">
    <location>
        <begin position="1"/>
        <end position="84"/>
    </location>
</feature>
<proteinExistence type="predicted"/>
<name>A0A8H7PHW9_MORIS</name>
<feature type="region of interest" description="Disordered" evidence="1">
    <location>
        <begin position="109"/>
        <end position="139"/>
    </location>
</feature>
<feature type="compositionally biased region" description="Basic and acidic residues" evidence="1">
    <location>
        <begin position="17"/>
        <end position="31"/>
    </location>
</feature>
<accession>A0A8H7PHW9</accession>
<evidence type="ECO:0000256" key="1">
    <source>
        <dbReference type="SAM" id="MobiDB-lite"/>
    </source>
</evidence>
<feature type="compositionally biased region" description="Basic and acidic residues" evidence="1">
    <location>
        <begin position="199"/>
        <end position="211"/>
    </location>
</feature>
<dbReference type="Proteomes" id="UP000654370">
    <property type="component" value="Unassembled WGS sequence"/>
</dbReference>
<evidence type="ECO:0000313" key="2">
    <source>
        <dbReference type="EMBL" id="KAG2174163.1"/>
    </source>
</evidence>
<dbReference type="AlphaFoldDB" id="A0A8H7PHW9"/>
<dbReference type="OrthoDB" id="10583136at2759"/>
<protein>
    <submittedName>
        <fullName evidence="2">Uncharacterized protein</fullName>
    </submittedName>
</protein>
<keyword evidence="3" id="KW-1185">Reference proteome</keyword>
<dbReference type="EMBL" id="JAEPQZ010000013">
    <property type="protein sequence ID" value="KAG2174163.1"/>
    <property type="molecule type" value="Genomic_DNA"/>
</dbReference>
<feature type="region of interest" description="Disordered" evidence="1">
    <location>
        <begin position="164"/>
        <end position="211"/>
    </location>
</feature>
<sequence>MIDRPEARSYTQAPLTRDSRYDAQRPDHRDGSVGYNVSRPLAPQPPPKPPHYDQQQEVKPTIQSPPPGAPITSGPNSAMSSAQQQAAIQELLELYGKTVMAARKPPVNIAPAWARPPPPPEPSGRIDFDLSGPDSPPLETLASLADEQYRQYYSKRSFIVQERIKDYATSKKKKKSKNKNKEKKRGRKPKHQRSNATTSERKDPGKDVLVS</sequence>